<keyword evidence="8" id="KW-1185">Reference proteome</keyword>
<accession>A0ABW8MGA4</accession>
<feature type="transmembrane region" description="Helical" evidence="6">
    <location>
        <begin position="54"/>
        <end position="75"/>
    </location>
</feature>
<dbReference type="Proteomes" id="UP001620514">
    <property type="component" value="Unassembled WGS sequence"/>
</dbReference>
<feature type="transmembrane region" description="Helical" evidence="6">
    <location>
        <begin position="151"/>
        <end position="170"/>
    </location>
</feature>
<dbReference type="RefSeq" id="WP_404604659.1">
    <property type="nucleotide sequence ID" value="NZ_JBIYDN010000002.1"/>
</dbReference>
<comment type="subcellular location">
    <subcellularLocation>
        <location evidence="1">Cell membrane</location>
        <topology evidence="1">Multi-pass membrane protein</topology>
    </subcellularLocation>
</comment>
<keyword evidence="4 6" id="KW-1133">Transmembrane helix</keyword>
<keyword evidence="2" id="KW-1003">Cell membrane</keyword>
<proteinExistence type="predicted"/>
<evidence type="ECO:0000313" key="8">
    <source>
        <dbReference type="Proteomes" id="UP001620514"/>
    </source>
</evidence>
<dbReference type="InterPro" id="IPR022791">
    <property type="entry name" value="L-PG_synthase/AglD"/>
</dbReference>
<keyword evidence="3 6" id="KW-0812">Transmembrane</keyword>
<evidence type="ECO:0000313" key="7">
    <source>
        <dbReference type="EMBL" id="MFK4441012.1"/>
    </source>
</evidence>
<evidence type="ECO:0000256" key="5">
    <source>
        <dbReference type="ARBA" id="ARBA00023136"/>
    </source>
</evidence>
<organism evidence="7 8">
    <name type="scientific">Caballeronia udeis</name>
    <dbReference type="NCBI Taxonomy" id="1232866"/>
    <lineage>
        <taxon>Bacteria</taxon>
        <taxon>Pseudomonadati</taxon>
        <taxon>Pseudomonadota</taxon>
        <taxon>Betaproteobacteria</taxon>
        <taxon>Burkholderiales</taxon>
        <taxon>Burkholderiaceae</taxon>
        <taxon>Caballeronia</taxon>
    </lineage>
</organism>
<evidence type="ECO:0000256" key="1">
    <source>
        <dbReference type="ARBA" id="ARBA00004651"/>
    </source>
</evidence>
<dbReference type="NCBIfam" id="TIGR03476">
    <property type="entry name" value="HpnL"/>
    <property type="match status" value="1"/>
</dbReference>
<gene>
    <name evidence="7" type="ORF">ABH943_001018</name>
</gene>
<feature type="transmembrane region" description="Helical" evidence="6">
    <location>
        <begin position="291"/>
        <end position="314"/>
    </location>
</feature>
<evidence type="ECO:0000256" key="6">
    <source>
        <dbReference type="SAM" id="Phobius"/>
    </source>
</evidence>
<feature type="transmembrane region" description="Helical" evidence="6">
    <location>
        <begin position="234"/>
        <end position="253"/>
    </location>
</feature>
<dbReference type="PANTHER" id="PTHR39087:SF2">
    <property type="entry name" value="UPF0104 MEMBRANE PROTEIN MJ1595"/>
    <property type="match status" value="1"/>
</dbReference>
<keyword evidence="5 6" id="KW-0472">Membrane</keyword>
<feature type="transmembrane region" description="Helical" evidence="6">
    <location>
        <begin position="265"/>
        <end position="285"/>
    </location>
</feature>
<dbReference type="EMBL" id="JBIYDN010000002">
    <property type="protein sequence ID" value="MFK4441012.1"/>
    <property type="molecule type" value="Genomic_DNA"/>
</dbReference>
<dbReference type="PANTHER" id="PTHR39087">
    <property type="entry name" value="UPF0104 MEMBRANE PROTEIN MJ1595"/>
    <property type="match status" value="1"/>
</dbReference>
<reference evidence="7 8" key="1">
    <citation type="submission" date="2024-11" db="EMBL/GenBank/DDBJ databases">
        <title>Using genomics to understand microbial adaptation to soil warming.</title>
        <authorList>
            <person name="Deangelis K.M. PhD."/>
        </authorList>
    </citation>
    <scope>NUCLEOTIDE SEQUENCE [LARGE SCALE GENOMIC DNA]</scope>
    <source>
        <strain evidence="7 8">GAS97</strain>
    </source>
</reference>
<comment type="caution">
    <text evidence="7">The sequence shown here is derived from an EMBL/GenBank/DDBJ whole genome shotgun (WGS) entry which is preliminary data.</text>
</comment>
<sequence length="334" mass="36372">MTAALRWLAWARWPLAIGVLSAFAVHEGFADVLRGIRQAGITMLWLVPFHALPLLLDACGWRVLLGRLAPLPVLWWIATVRESVSRLLPAAGVGGELVGIRLAHWYVADVNRVSASVIVEVLVTVVVQYAFSALGLLLLVATTHAFAGTRLIGLALLLSLPVPIVFFILVRRGGLFQALERHAARWLGPSRRFLSKLDGARLDREIDALMQRPGLLACAFAWQLGGYMLGSLEVYWALAFFGHPVSIASALAVEALTQAVRHAAFFMPAGLGVQEAAIMVLAHMAGVDRQAAIALALVKRMREVLFGCIALAGWQVAEMRRNGRNGRNSRSRLT</sequence>
<evidence type="ECO:0000256" key="4">
    <source>
        <dbReference type="ARBA" id="ARBA00022989"/>
    </source>
</evidence>
<protein>
    <submittedName>
        <fullName evidence="7">Membrane protein</fullName>
    </submittedName>
</protein>
<evidence type="ECO:0000256" key="2">
    <source>
        <dbReference type="ARBA" id="ARBA00022475"/>
    </source>
</evidence>
<name>A0ABW8MGA4_9BURK</name>
<evidence type="ECO:0000256" key="3">
    <source>
        <dbReference type="ARBA" id="ARBA00022692"/>
    </source>
</evidence>
<dbReference type="Pfam" id="PF03706">
    <property type="entry name" value="LPG_synthase_TM"/>
    <property type="match status" value="1"/>
</dbReference>
<feature type="transmembrane region" description="Helical" evidence="6">
    <location>
        <begin position="113"/>
        <end position="139"/>
    </location>
</feature>